<dbReference type="GO" id="GO:0005975">
    <property type="term" value="P:carbohydrate metabolic process"/>
    <property type="evidence" value="ECO:0007669"/>
    <property type="project" value="InterPro"/>
</dbReference>
<protein>
    <recommendedName>
        <fullName evidence="4">DUF1237 domain protein</fullName>
    </recommendedName>
</protein>
<name>A0A292Q8N5_9PEZI</name>
<dbReference type="PANTHER" id="PTHR31047:SF0">
    <property type="entry name" value="MEIOTICALLY UP-REGULATED GENE 157 PROTEIN"/>
    <property type="match status" value="1"/>
</dbReference>
<gene>
    <name evidence="2" type="ORF">GSTUAT00000051001</name>
</gene>
<dbReference type="SMART" id="SM01149">
    <property type="entry name" value="DUF1237"/>
    <property type="match status" value="1"/>
</dbReference>
<dbReference type="AlphaFoldDB" id="A0A292Q8N5"/>
<dbReference type="InterPro" id="IPR008313">
    <property type="entry name" value="GH125"/>
</dbReference>
<evidence type="ECO:0000256" key="1">
    <source>
        <dbReference type="SAM" id="MobiDB-lite"/>
    </source>
</evidence>
<dbReference type="Gene3D" id="1.50.10.10">
    <property type="match status" value="1"/>
</dbReference>
<feature type="compositionally biased region" description="Low complexity" evidence="1">
    <location>
        <begin position="55"/>
        <end position="65"/>
    </location>
</feature>
<dbReference type="GO" id="GO:0003824">
    <property type="term" value="F:catalytic activity"/>
    <property type="evidence" value="ECO:0007669"/>
    <property type="project" value="UniProtKB-ARBA"/>
</dbReference>
<reference evidence="2" key="1">
    <citation type="submission" date="2015-10" db="EMBL/GenBank/DDBJ databases">
        <authorList>
            <person name="Regsiter A."/>
            <person name="william w."/>
        </authorList>
    </citation>
    <scope>NUCLEOTIDE SEQUENCE</scope>
    <source>
        <strain evidence="2">Montdore</strain>
    </source>
</reference>
<dbReference type="SUPFAM" id="SSF48208">
    <property type="entry name" value="Six-hairpin glycosidases"/>
    <property type="match status" value="1"/>
</dbReference>
<dbReference type="Proteomes" id="UP001412239">
    <property type="component" value="Unassembled WGS sequence"/>
</dbReference>
<dbReference type="PANTHER" id="PTHR31047">
    <property type="entry name" value="MEIOTICALLY UP-REGULATED GENE 157 PROTEIN"/>
    <property type="match status" value="1"/>
</dbReference>
<organism evidence="2 3">
    <name type="scientific">Tuber aestivum</name>
    <name type="common">summer truffle</name>
    <dbReference type="NCBI Taxonomy" id="59557"/>
    <lineage>
        <taxon>Eukaryota</taxon>
        <taxon>Fungi</taxon>
        <taxon>Dikarya</taxon>
        <taxon>Ascomycota</taxon>
        <taxon>Pezizomycotina</taxon>
        <taxon>Pezizomycetes</taxon>
        <taxon>Pezizales</taxon>
        <taxon>Tuberaceae</taxon>
        <taxon>Tuber</taxon>
    </lineage>
</organism>
<feature type="compositionally biased region" description="Polar residues" evidence="1">
    <location>
        <begin position="26"/>
        <end position="40"/>
    </location>
</feature>
<evidence type="ECO:0000313" key="2">
    <source>
        <dbReference type="EMBL" id="CUS15774.1"/>
    </source>
</evidence>
<keyword evidence="3" id="KW-1185">Reference proteome</keyword>
<feature type="region of interest" description="Disordered" evidence="1">
    <location>
        <begin position="1"/>
        <end position="85"/>
    </location>
</feature>
<evidence type="ECO:0008006" key="4">
    <source>
        <dbReference type="Google" id="ProtNLM"/>
    </source>
</evidence>
<proteinExistence type="predicted"/>
<accession>A0A292Q8N5</accession>
<evidence type="ECO:0000313" key="3">
    <source>
        <dbReference type="Proteomes" id="UP001412239"/>
    </source>
</evidence>
<sequence length="628" mass="69415">MVEKAHQRAPRVKPTPPPTPDHYNPATATVSAPCSAPTENSSSEARPSPLPPSPLSLAHAVSSSSTYRPPSPIDDKKSKPSLPQTLTEFLPSGRKSLAMIGAVVLLLSLLFLAGESGANRQEALYHSQQQQSPSHRRQACPDYRDYATRLHPPYSRGKYRLPFQRPVEGCRLYSSPAVESLIGEMNARIKDKDLARLFENCFPNTLDTTVRWHLNADKVADKQSFIVTGDINAQWLRDSTNQLAQYQLLARDDEALRNLILGAINTQSADGRARTSNGQDDTVHPVYDNTAVFECKYEIDSLASFLSLANQYYNHTGDLSFVGEKWLSAVDNVMELIEQEQVSSFSNSGSVQNHVYTFQRKTTLGTETLNLAGAGNPINHNTSLVRSAFRPSDDAAIMQFFIPGNAMLAVELKRTAEILRKVRQTKLAKFVQKKGEEIEAGVWKHGVVTHPVFGKVFAYEVDGYGSHIIMDDANLPSLLALPVLGFVDVKNQTYQNTRKMVLSREGNPYFLTGAEFKGIGGPHIGITHAWPISLLIEILTTDDDDEILALLGMVLKASPLGLVHESVNVQRVKDYTSLLLPCYNLIAAELTRDDTGSWFAWANSLFAQTILDLARRKPQVLFSVNGGR</sequence>
<dbReference type="InterPro" id="IPR012341">
    <property type="entry name" value="6hp_glycosidase-like_sf"/>
</dbReference>
<dbReference type="InterPro" id="IPR008928">
    <property type="entry name" value="6-hairpin_glycosidase_sf"/>
</dbReference>
<dbReference type="EMBL" id="LN890943">
    <property type="protein sequence ID" value="CUS15774.1"/>
    <property type="molecule type" value="Genomic_DNA"/>
</dbReference>
<dbReference type="Pfam" id="PF06824">
    <property type="entry name" value="Glyco_hydro_125"/>
    <property type="match status" value="1"/>
</dbReference>